<dbReference type="AlphaFoldDB" id="A0A821G396"/>
<sequence>ALVFDENSKQVYMAVENDQTSIVYHIGKNLRQKTRSDKKLTFDSNNELYKGVDERIEHLAID</sequence>
<evidence type="ECO:0000313" key="2">
    <source>
        <dbReference type="Proteomes" id="UP000663866"/>
    </source>
</evidence>
<keyword evidence="2" id="KW-1185">Reference proteome</keyword>
<dbReference type="EMBL" id="CAJOBG010089791">
    <property type="protein sequence ID" value="CAF4660901.1"/>
    <property type="molecule type" value="Genomic_DNA"/>
</dbReference>
<proteinExistence type="predicted"/>
<gene>
    <name evidence="1" type="ORF">OVN521_LOCUS47088</name>
</gene>
<comment type="caution">
    <text evidence="1">The sequence shown here is derived from an EMBL/GenBank/DDBJ whole genome shotgun (WGS) entry which is preliminary data.</text>
</comment>
<reference evidence="1" key="1">
    <citation type="submission" date="2021-02" db="EMBL/GenBank/DDBJ databases">
        <authorList>
            <person name="Nowell W R."/>
        </authorList>
    </citation>
    <scope>NUCLEOTIDE SEQUENCE</scope>
</reference>
<name>A0A821G396_9BILA</name>
<feature type="non-terminal residue" evidence="1">
    <location>
        <position position="62"/>
    </location>
</feature>
<accession>A0A821G396</accession>
<feature type="non-terminal residue" evidence="1">
    <location>
        <position position="1"/>
    </location>
</feature>
<evidence type="ECO:0000313" key="1">
    <source>
        <dbReference type="EMBL" id="CAF4660901.1"/>
    </source>
</evidence>
<dbReference type="Proteomes" id="UP000663866">
    <property type="component" value="Unassembled WGS sequence"/>
</dbReference>
<organism evidence="1 2">
    <name type="scientific">Rotaria magnacalcarata</name>
    <dbReference type="NCBI Taxonomy" id="392030"/>
    <lineage>
        <taxon>Eukaryota</taxon>
        <taxon>Metazoa</taxon>
        <taxon>Spiralia</taxon>
        <taxon>Gnathifera</taxon>
        <taxon>Rotifera</taxon>
        <taxon>Eurotatoria</taxon>
        <taxon>Bdelloidea</taxon>
        <taxon>Philodinida</taxon>
        <taxon>Philodinidae</taxon>
        <taxon>Rotaria</taxon>
    </lineage>
</organism>
<protein>
    <submittedName>
        <fullName evidence="1">Uncharacterized protein</fullName>
    </submittedName>
</protein>